<keyword evidence="6" id="KW-0812">Transmembrane</keyword>
<evidence type="ECO:0000256" key="6">
    <source>
        <dbReference type="SAM" id="Phobius"/>
    </source>
</evidence>
<keyword evidence="2 5" id="KW-0731">Sigma factor</keyword>
<dbReference type="CDD" id="cd06171">
    <property type="entry name" value="Sigma70_r4"/>
    <property type="match status" value="1"/>
</dbReference>
<dbReference type="GO" id="GO:0006352">
    <property type="term" value="P:DNA-templated transcription initiation"/>
    <property type="evidence" value="ECO:0007669"/>
    <property type="project" value="InterPro"/>
</dbReference>
<accession>A0A9E2SA14</accession>
<evidence type="ECO:0000256" key="1">
    <source>
        <dbReference type="ARBA" id="ARBA00023015"/>
    </source>
</evidence>
<dbReference type="EMBL" id="JAHSPG010000015">
    <property type="protein sequence ID" value="MBV4359196.1"/>
    <property type="molecule type" value="Genomic_DNA"/>
</dbReference>
<dbReference type="RefSeq" id="WP_217793165.1">
    <property type="nucleotide sequence ID" value="NZ_JAHSPG010000015.1"/>
</dbReference>
<evidence type="ECO:0000313" key="10">
    <source>
        <dbReference type="Proteomes" id="UP000812270"/>
    </source>
</evidence>
<dbReference type="PANTHER" id="PTHR43133:SF46">
    <property type="entry name" value="RNA POLYMERASE SIGMA-70 FACTOR ECF SUBFAMILY"/>
    <property type="match status" value="1"/>
</dbReference>
<reference evidence="9" key="1">
    <citation type="submission" date="2021-06" db="EMBL/GenBank/DDBJ databases">
        <authorList>
            <person name="Huq M.A."/>
        </authorList>
    </citation>
    <scope>NUCLEOTIDE SEQUENCE</scope>
    <source>
        <strain evidence="9">MAH-26</strain>
    </source>
</reference>
<dbReference type="InterPro" id="IPR007627">
    <property type="entry name" value="RNA_pol_sigma70_r2"/>
</dbReference>
<dbReference type="InterPro" id="IPR039425">
    <property type="entry name" value="RNA_pol_sigma-70-like"/>
</dbReference>
<keyword evidence="3 5" id="KW-0238">DNA-binding</keyword>
<dbReference type="NCBIfam" id="TIGR02985">
    <property type="entry name" value="Sig70_bacteroi1"/>
    <property type="match status" value="1"/>
</dbReference>
<feature type="transmembrane region" description="Helical" evidence="6">
    <location>
        <begin position="178"/>
        <end position="198"/>
    </location>
</feature>
<organism evidence="9 10">
    <name type="scientific">Pinibacter aurantiacus</name>
    <dbReference type="NCBI Taxonomy" id="2851599"/>
    <lineage>
        <taxon>Bacteria</taxon>
        <taxon>Pseudomonadati</taxon>
        <taxon>Bacteroidota</taxon>
        <taxon>Chitinophagia</taxon>
        <taxon>Chitinophagales</taxon>
        <taxon>Chitinophagaceae</taxon>
        <taxon>Pinibacter</taxon>
    </lineage>
</organism>
<dbReference type="PANTHER" id="PTHR43133">
    <property type="entry name" value="RNA POLYMERASE ECF-TYPE SIGMA FACTO"/>
    <property type="match status" value="1"/>
</dbReference>
<evidence type="ECO:0000256" key="5">
    <source>
        <dbReference type="RuleBase" id="RU000716"/>
    </source>
</evidence>
<gene>
    <name evidence="9" type="ORF">KTO63_18655</name>
</gene>
<protein>
    <recommendedName>
        <fullName evidence="5">RNA polymerase sigma factor</fullName>
    </recommendedName>
</protein>
<evidence type="ECO:0000313" key="9">
    <source>
        <dbReference type="EMBL" id="MBV4359196.1"/>
    </source>
</evidence>
<evidence type="ECO:0000259" key="8">
    <source>
        <dbReference type="Pfam" id="PF08281"/>
    </source>
</evidence>
<feature type="domain" description="RNA polymerase sigma-70 region 2" evidence="7">
    <location>
        <begin position="28"/>
        <end position="91"/>
    </location>
</feature>
<name>A0A9E2SA14_9BACT</name>
<keyword evidence="1 5" id="KW-0805">Transcription regulation</keyword>
<keyword evidence="6" id="KW-1133">Transmembrane helix</keyword>
<dbReference type="InterPro" id="IPR000838">
    <property type="entry name" value="RNA_pol_sigma70_ECF_CS"/>
</dbReference>
<dbReference type="GO" id="GO:0003677">
    <property type="term" value="F:DNA binding"/>
    <property type="evidence" value="ECO:0007669"/>
    <property type="project" value="UniProtKB-KW"/>
</dbReference>
<dbReference type="Pfam" id="PF04542">
    <property type="entry name" value="Sigma70_r2"/>
    <property type="match status" value="1"/>
</dbReference>
<dbReference type="Proteomes" id="UP000812270">
    <property type="component" value="Unassembled WGS sequence"/>
</dbReference>
<comment type="similarity">
    <text evidence="5">Belongs to the sigma-70 factor family. ECF subfamily.</text>
</comment>
<keyword evidence="4 5" id="KW-0804">Transcription</keyword>
<sequence length="204" mass="23538">MSTFLGHSDEQNLLHLIAEGDEKAFRSLFDKHHPKLGGYVFRLTNSFELTQEIVQDAFLKVWSNRHALRDINNFDAYLFTIARNHTFNVLKQMAREQARKKAWEQTQENELTVLAEELSGYKEISAIMQKAIEQLPPRQKDVFTLSREGGLTHEQISERLGIALETVKKHMVLALKAIRTYVSAHTISILVFFVKLIVQAKNIF</sequence>
<evidence type="ECO:0000256" key="3">
    <source>
        <dbReference type="ARBA" id="ARBA00023125"/>
    </source>
</evidence>
<evidence type="ECO:0000256" key="4">
    <source>
        <dbReference type="ARBA" id="ARBA00023163"/>
    </source>
</evidence>
<comment type="caution">
    <text evidence="9">The sequence shown here is derived from an EMBL/GenBank/DDBJ whole genome shotgun (WGS) entry which is preliminary data.</text>
</comment>
<evidence type="ECO:0000259" key="7">
    <source>
        <dbReference type="Pfam" id="PF04542"/>
    </source>
</evidence>
<dbReference type="InterPro" id="IPR013249">
    <property type="entry name" value="RNA_pol_sigma70_r4_t2"/>
</dbReference>
<dbReference type="GO" id="GO:0016987">
    <property type="term" value="F:sigma factor activity"/>
    <property type="evidence" value="ECO:0007669"/>
    <property type="project" value="UniProtKB-KW"/>
</dbReference>
<dbReference type="InterPro" id="IPR014327">
    <property type="entry name" value="RNA_pol_sigma70_bacteroid"/>
</dbReference>
<dbReference type="Pfam" id="PF08281">
    <property type="entry name" value="Sigma70_r4_2"/>
    <property type="match status" value="1"/>
</dbReference>
<evidence type="ECO:0000256" key="2">
    <source>
        <dbReference type="ARBA" id="ARBA00023082"/>
    </source>
</evidence>
<keyword evidence="6" id="KW-0472">Membrane</keyword>
<dbReference type="InterPro" id="IPR014284">
    <property type="entry name" value="RNA_pol_sigma-70_dom"/>
</dbReference>
<proteinExistence type="inferred from homology"/>
<dbReference type="PROSITE" id="PS01063">
    <property type="entry name" value="SIGMA70_ECF"/>
    <property type="match status" value="1"/>
</dbReference>
<dbReference type="AlphaFoldDB" id="A0A9E2SA14"/>
<keyword evidence="10" id="KW-1185">Reference proteome</keyword>
<dbReference type="NCBIfam" id="TIGR02937">
    <property type="entry name" value="sigma70-ECF"/>
    <property type="match status" value="1"/>
</dbReference>
<feature type="domain" description="RNA polymerase sigma factor 70 region 4 type 2" evidence="8">
    <location>
        <begin position="127"/>
        <end position="178"/>
    </location>
</feature>